<dbReference type="Gene3D" id="3.30.110.10">
    <property type="entry name" value="Translation initiation factor 3 (IF-3), C-terminal domain"/>
    <property type="match status" value="1"/>
</dbReference>
<dbReference type="InterPro" id="IPR036788">
    <property type="entry name" value="T_IF-3_C_sf"/>
</dbReference>
<organism evidence="4 5">
    <name type="scientific">Thelonectria olida</name>
    <dbReference type="NCBI Taxonomy" id="1576542"/>
    <lineage>
        <taxon>Eukaryota</taxon>
        <taxon>Fungi</taxon>
        <taxon>Dikarya</taxon>
        <taxon>Ascomycota</taxon>
        <taxon>Pezizomycotina</taxon>
        <taxon>Sordariomycetes</taxon>
        <taxon>Hypocreomycetidae</taxon>
        <taxon>Hypocreales</taxon>
        <taxon>Nectriaceae</taxon>
        <taxon>Thelonectria</taxon>
    </lineage>
</organism>
<dbReference type="InterPro" id="IPR001288">
    <property type="entry name" value="Translation_initiation_fac_3"/>
</dbReference>
<name>A0A9P8WAZ6_9HYPO</name>
<dbReference type="OrthoDB" id="21573at2759"/>
<keyword evidence="3" id="KW-0648">Protein biosynthesis</keyword>
<keyword evidence="2" id="KW-0396">Initiation factor</keyword>
<sequence>MNTIQCSNTSRRALYRVFVSPLERHEPALQRQLMPLVHNHSARSSSPSHPFHLHQVRSFIAQAPRLRSVRPTPEPPVVDDDERGFDRRYTTKEDIAKSGRDRYPQDHEITDPKVMVLDNGNISGPLPTRHVLSRLESSESLRMVNPYIPAKPKDGRLAEYALCKVVNKKEEYLRQREAKERKRVTKATTAKNKEVELNWSIGDNDLQTKMRQLIGFLEKGWRVEIVLGKKRGSRKVEDAEAQGVLDKVKKAIEEANGKQYREMDGQLNRSLRLYYEGKATNK</sequence>
<dbReference type="Proteomes" id="UP000777438">
    <property type="component" value="Unassembled WGS sequence"/>
</dbReference>
<dbReference type="GO" id="GO:0032790">
    <property type="term" value="P:ribosome disassembly"/>
    <property type="evidence" value="ECO:0007669"/>
    <property type="project" value="TreeGrafter"/>
</dbReference>
<proteinExistence type="inferred from homology"/>
<dbReference type="AlphaFoldDB" id="A0A9P8WAZ6"/>
<evidence type="ECO:0000256" key="1">
    <source>
        <dbReference type="ARBA" id="ARBA00005439"/>
    </source>
</evidence>
<keyword evidence="5" id="KW-1185">Reference proteome</keyword>
<comment type="caution">
    <text evidence="4">The sequence shown here is derived from an EMBL/GenBank/DDBJ whole genome shotgun (WGS) entry which is preliminary data.</text>
</comment>
<evidence type="ECO:0000256" key="3">
    <source>
        <dbReference type="ARBA" id="ARBA00022917"/>
    </source>
</evidence>
<dbReference type="GO" id="GO:0043022">
    <property type="term" value="F:ribosome binding"/>
    <property type="evidence" value="ECO:0007669"/>
    <property type="project" value="TreeGrafter"/>
</dbReference>
<evidence type="ECO:0008006" key="6">
    <source>
        <dbReference type="Google" id="ProtNLM"/>
    </source>
</evidence>
<reference evidence="4 5" key="1">
    <citation type="journal article" date="2021" name="Nat. Commun.">
        <title>Genetic determinants of endophytism in the Arabidopsis root mycobiome.</title>
        <authorList>
            <person name="Mesny F."/>
            <person name="Miyauchi S."/>
            <person name="Thiergart T."/>
            <person name="Pickel B."/>
            <person name="Atanasova L."/>
            <person name="Karlsson M."/>
            <person name="Huettel B."/>
            <person name="Barry K.W."/>
            <person name="Haridas S."/>
            <person name="Chen C."/>
            <person name="Bauer D."/>
            <person name="Andreopoulos W."/>
            <person name="Pangilinan J."/>
            <person name="LaButti K."/>
            <person name="Riley R."/>
            <person name="Lipzen A."/>
            <person name="Clum A."/>
            <person name="Drula E."/>
            <person name="Henrissat B."/>
            <person name="Kohler A."/>
            <person name="Grigoriev I.V."/>
            <person name="Martin F.M."/>
            <person name="Hacquard S."/>
        </authorList>
    </citation>
    <scope>NUCLEOTIDE SEQUENCE [LARGE SCALE GENOMIC DNA]</scope>
    <source>
        <strain evidence="4 5">MPI-CAGE-CH-0241</strain>
    </source>
</reference>
<gene>
    <name evidence="4" type="ORF">B0T10DRAFT_263319</name>
</gene>
<protein>
    <recommendedName>
        <fullName evidence="6">Translation initiation factor IF-3</fullName>
    </recommendedName>
</protein>
<dbReference type="GO" id="GO:0070124">
    <property type="term" value="P:mitochondrial translational initiation"/>
    <property type="evidence" value="ECO:0007669"/>
    <property type="project" value="TreeGrafter"/>
</dbReference>
<dbReference type="EMBL" id="JAGPYM010000006">
    <property type="protein sequence ID" value="KAH6892985.1"/>
    <property type="molecule type" value="Genomic_DNA"/>
</dbReference>
<dbReference type="PANTHER" id="PTHR10938">
    <property type="entry name" value="TRANSLATION INITIATION FACTOR IF-3"/>
    <property type="match status" value="1"/>
</dbReference>
<dbReference type="PANTHER" id="PTHR10938:SF0">
    <property type="entry name" value="TRANSLATION INITIATION FACTOR IF-3, MITOCHONDRIAL"/>
    <property type="match status" value="1"/>
</dbReference>
<comment type="similarity">
    <text evidence="1">Belongs to the IF-3 family.</text>
</comment>
<dbReference type="GO" id="GO:0003743">
    <property type="term" value="F:translation initiation factor activity"/>
    <property type="evidence" value="ECO:0007669"/>
    <property type="project" value="UniProtKB-KW"/>
</dbReference>
<dbReference type="GO" id="GO:0005739">
    <property type="term" value="C:mitochondrion"/>
    <property type="evidence" value="ECO:0007669"/>
    <property type="project" value="TreeGrafter"/>
</dbReference>
<evidence type="ECO:0000313" key="5">
    <source>
        <dbReference type="Proteomes" id="UP000777438"/>
    </source>
</evidence>
<dbReference type="SUPFAM" id="SSF55200">
    <property type="entry name" value="Translation initiation factor IF3, C-terminal domain"/>
    <property type="match status" value="1"/>
</dbReference>
<evidence type="ECO:0000256" key="2">
    <source>
        <dbReference type="ARBA" id="ARBA00022540"/>
    </source>
</evidence>
<evidence type="ECO:0000313" key="4">
    <source>
        <dbReference type="EMBL" id="KAH6892985.1"/>
    </source>
</evidence>
<accession>A0A9P8WAZ6</accession>